<name>A0A1M5AEF1_9SPHI</name>
<evidence type="ECO:0000313" key="13">
    <source>
        <dbReference type="EMBL" id="SHF28547.1"/>
    </source>
</evidence>
<dbReference type="EMBL" id="FQUQ01000002">
    <property type="protein sequence ID" value="SHF28547.1"/>
    <property type="molecule type" value="Genomic_DNA"/>
</dbReference>
<dbReference type="PROSITE" id="PS52016">
    <property type="entry name" value="TONB_DEPENDENT_REC_3"/>
    <property type="match status" value="1"/>
</dbReference>
<evidence type="ECO:0000256" key="9">
    <source>
        <dbReference type="RuleBase" id="RU003357"/>
    </source>
</evidence>
<proteinExistence type="inferred from homology"/>
<reference evidence="14" key="1">
    <citation type="submission" date="2016-11" db="EMBL/GenBank/DDBJ databases">
        <authorList>
            <person name="Varghese N."/>
            <person name="Submissions S."/>
        </authorList>
    </citation>
    <scope>NUCLEOTIDE SEQUENCE [LARGE SCALE GENOMIC DNA]</scope>
    <source>
        <strain evidence="14">DSM 16990</strain>
    </source>
</reference>
<keyword evidence="7 8" id="KW-0998">Cell outer membrane</keyword>
<sequence>MQYLAKERERYALSLTYPVASKTTVFYPKTSVPYPKNRVLLKEKKQLFSVTLIFCFLQLLFLFSSTLRAQENQPIINSTLVGQILDAKTKEVLPGVLIQIKGTTHKVATDDKGRFNFRTGQKFPYTLIISYVGYERVELNVTGSPVEVLLKEISNNLNDVVVVGYGTQRRKDVTGSVSSLKLEEVKGQPVSSPERLLQGNIPGVQVTQSTGQPGGGVSVQVRGSASLTAGSQPLYVIDGFPFYNDEKLADAGVSNGPKINLLSAINPGDIESIDVLKDASSTAIYGSRGANGVIIINTKKGTAGKSAIAFDSYYGSQKVVKTLPLLNAAEWGALRNDALINAGKTPFYTQAQLDALGTGTDWQAAAFRTAPIQSHNISVLTGSEKTKFALSGNYFKQEGVLQHTDFTRYSGRLNVEHQYNERLKIVSYIAGSNSKAQIAPQSVVPNILLMSPAVPLYNPDGSFYLKSPFEGAYGNPINTLYNQLNESRTNLVLGNASADYRIIEGLQAKVSAGILIVDNKQNRYLPSTVYEGSGLSGLGQVGTLFTTRWLNENTLSYTKKINDIHNLNALIGFTQESAVTKGAIAAAAGFASDETSFNDLSSGIVSQTPGSSAYATALNSFLARINYGYANKYLLTLTLRADGSSRFSDGHQWGTFPSAAIAWNVSEEDFLKNNTAISNLKLRFSAGLTGNQEIPAYQSFARETFYRYNFNGSNVSGFAPGTNANPNLTWEKTAQYNLGVDLSLFNSRINLVSDVYYKKTTDLLYNITVPATSGLLDFSTLQSQIYQNIGAVENKGFELGINTKNLVGDFKWGTNVIFAVNRNKVLSLDGVSQIIPDSSLPSIAAVGYPIGSFIAYKTNGLIPAGTAPGKALTPSSNKAAGGQQYVDKNGDGVITQAGDRFIVSNQPLFTAGLTNNFSFRGFDLSVFFQTSYGNKLYNQNRGTLELGTGYTNAPRTLLNRYSATNTNTDVHSAYTDPAVTIADRFIEDASYLRLKNLSLGYTLPQKVLNKASLRNLRFYLSAQNLWTWTNYTGYDPEANFNGQSAINSGVDNGVYPNSRTFMAGASLSF</sequence>
<dbReference type="InterPro" id="IPR036942">
    <property type="entry name" value="Beta-barrel_TonB_sf"/>
</dbReference>
<dbReference type="Pfam" id="PF07715">
    <property type="entry name" value="Plug"/>
    <property type="match status" value="1"/>
</dbReference>
<evidence type="ECO:0000256" key="7">
    <source>
        <dbReference type="ARBA" id="ARBA00023237"/>
    </source>
</evidence>
<keyword evidence="6 8" id="KW-0472">Membrane</keyword>
<comment type="subcellular location">
    <subcellularLocation>
        <location evidence="1 8">Cell outer membrane</location>
        <topology evidence="1 8">Multi-pass membrane protein</topology>
    </subcellularLocation>
</comment>
<dbReference type="GO" id="GO:0009279">
    <property type="term" value="C:cell outer membrane"/>
    <property type="evidence" value="ECO:0007669"/>
    <property type="project" value="UniProtKB-SubCell"/>
</dbReference>
<evidence type="ECO:0000256" key="5">
    <source>
        <dbReference type="ARBA" id="ARBA00023077"/>
    </source>
</evidence>
<feature type="domain" description="TonB-dependent receptor plug" evidence="12">
    <location>
        <begin position="170"/>
        <end position="293"/>
    </location>
</feature>
<evidence type="ECO:0000256" key="1">
    <source>
        <dbReference type="ARBA" id="ARBA00004571"/>
    </source>
</evidence>
<dbReference type="InterPro" id="IPR008969">
    <property type="entry name" value="CarboxyPept-like_regulatory"/>
</dbReference>
<dbReference type="Pfam" id="PF13715">
    <property type="entry name" value="CarbopepD_reg_2"/>
    <property type="match status" value="1"/>
</dbReference>
<dbReference type="Gene3D" id="2.170.130.10">
    <property type="entry name" value="TonB-dependent receptor, plug domain"/>
    <property type="match status" value="1"/>
</dbReference>
<accession>A0A1M5AEF1</accession>
<dbReference type="SUPFAM" id="SSF56935">
    <property type="entry name" value="Porins"/>
    <property type="match status" value="1"/>
</dbReference>
<dbReference type="Gene3D" id="2.40.170.20">
    <property type="entry name" value="TonB-dependent receptor, beta-barrel domain"/>
    <property type="match status" value="1"/>
</dbReference>
<dbReference type="RefSeq" id="WP_084528754.1">
    <property type="nucleotide sequence ID" value="NZ_FQUQ01000002.1"/>
</dbReference>
<dbReference type="Proteomes" id="UP000184287">
    <property type="component" value="Unassembled WGS sequence"/>
</dbReference>
<dbReference type="InterPro" id="IPR037066">
    <property type="entry name" value="Plug_dom_sf"/>
</dbReference>
<evidence type="ECO:0000256" key="3">
    <source>
        <dbReference type="ARBA" id="ARBA00022452"/>
    </source>
</evidence>
<feature type="domain" description="TonB-dependent receptor-like beta-barrel" evidence="11">
    <location>
        <begin position="462"/>
        <end position="1025"/>
    </location>
</feature>
<comment type="similarity">
    <text evidence="8 9">Belongs to the TonB-dependent receptor family.</text>
</comment>
<evidence type="ECO:0000259" key="12">
    <source>
        <dbReference type="Pfam" id="PF07715"/>
    </source>
</evidence>
<evidence type="ECO:0000259" key="11">
    <source>
        <dbReference type="Pfam" id="PF00593"/>
    </source>
</evidence>
<dbReference type="NCBIfam" id="TIGR04057">
    <property type="entry name" value="SusC_RagA_signa"/>
    <property type="match status" value="1"/>
</dbReference>
<protein>
    <submittedName>
        <fullName evidence="13">TonB-linked outer membrane protein, SusC/RagA family</fullName>
    </submittedName>
</protein>
<keyword evidence="4 8" id="KW-0812">Transmembrane</keyword>
<dbReference type="SUPFAM" id="SSF49464">
    <property type="entry name" value="Carboxypeptidase regulatory domain-like"/>
    <property type="match status" value="1"/>
</dbReference>
<keyword evidence="5 9" id="KW-0798">TonB box</keyword>
<organism evidence="13 14">
    <name type="scientific">Pedobacter caeni</name>
    <dbReference type="NCBI Taxonomy" id="288992"/>
    <lineage>
        <taxon>Bacteria</taxon>
        <taxon>Pseudomonadati</taxon>
        <taxon>Bacteroidota</taxon>
        <taxon>Sphingobacteriia</taxon>
        <taxon>Sphingobacteriales</taxon>
        <taxon>Sphingobacteriaceae</taxon>
        <taxon>Pedobacter</taxon>
    </lineage>
</organism>
<dbReference type="OrthoDB" id="9768177at2"/>
<evidence type="ECO:0000256" key="6">
    <source>
        <dbReference type="ARBA" id="ARBA00023136"/>
    </source>
</evidence>
<dbReference type="InterPro" id="IPR012910">
    <property type="entry name" value="Plug_dom"/>
</dbReference>
<evidence type="ECO:0000256" key="10">
    <source>
        <dbReference type="SAM" id="Phobius"/>
    </source>
</evidence>
<keyword evidence="3 8" id="KW-1134">Transmembrane beta strand</keyword>
<dbReference type="InterPro" id="IPR023996">
    <property type="entry name" value="TonB-dep_OMP_SusC/RagA"/>
</dbReference>
<dbReference type="InterPro" id="IPR000531">
    <property type="entry name" value="Beta-barrel_TonB"/>
</dbReference>
<keyword evidence="14" id="KW-1185">Reference proteome</keyword>
<dbReference type="AlphaFoldDB" id="A0A1M5AEF1"/>
<dbReference type="NCBIfam" id="TIGR04056">
    <property type="entry name" value="OMP_RagA_SusC"/>
    <property type="match status" value="1"/>
</dbReference>
<evidence type="ECO:0000256" key="4">
    <source>
        <dbReference type="ARBA" id="ARBA00022692"/>
    </source>
</evidence>
<evidence type="ECO:0000256" key="8">
    <source>
        <dbReference type="PROSITE-ProRule" id="PRU01360"/>
    </source>
</evidence>
<feature type="transmembrane region" description="Helical" evidence="10">
    <location>
        <begin position="47"/>
        <end position="67"/>
    </location>
</feature>
<keyword evidence="2 8" id="KW-0813">Transport</keyword>
<dbReference type="InterPro" id="IPR023997">
    <property type="entry name" value="TonB-dep_OMP_SusC/RagA_CS"/>
</dbReference>
<dbReference type="InterPro" id="IPR039426">
    <property type="entry name" value="TonB-dep_rcpt-like"/>
</dbReference>
<dbReference type="STRING" id="288992.SAMN04488522_102706"/>
<evidence type="ECO:0000256" key="2">
    <source>
        <dbReference type="ARBA" id="ARBA00022448"/>
    </source>
</evidence>
<gene>
    <name evidence="13" type="ORF">SAMN04488522_102706</name>
</gene>
<keyword evidence="10" id="KW-1133">Transmembrane helix</keyword>
<dbReference type="FunFam" id="2.170.130.10:FF:000008">
    <property type="entry name" value="SusC/RagA family TonB-linked outer membrane protein"/>
    <property type="match status" value="1"/>
</dbReference>
<dbReference type="Pfam" id="PF00593">
    <property type="entry name" value="TonB_dep_Rec_b-barrel"/>
    <property type="match status" value="1"/>
</dbReference>
<dbReference type="Gene3D" id="2.60.40.1120">
    <property type="entry name" value="Carboxypeptidase-like, regulatory domain"/>
    <property type="match status" value="1"/>
</dbReference>
<evidence type="ECO:0000313" key="14">
    <source>
        <dbReference type="Proteomes" id="UP000184287"/>
    </source>
</evidence>